<sequence length="424" mass="48097">MARSLMQSLHKFSLRIQRTFRNLSQEEMSDIEQASLLSRLGWAKDVGWETLLESQRVLIISEAGAGKTFECRAQQQALWEKGEPAFFLELSQLATTNLPDLLSREEEERLEDWLAAQSEIATFFLDSVDELKLTLGSFEVALKRLGKAIGSQLGRVRIVITTRPIAVDQKLIQRYLPVPVQVELVPSGDNFADIATGRLRRDSAKKEDSAPVWRNVALMPLSDPQIREMAVIEGVDDADALLADIRKRNAEDFARRPQDLVELCSDWREHRRIRTHREQVEHNIHIKLKPRTDRGEPAQLSPDKALEGASRLALAALLTRKLSIRLSVEAVCGGEPGGALYPEMLLHDWTPQERDTLLERALFGFASYGRVRFHHRSVLEFLAAQYLGRRLHQGIPIKAVKRLLFAETQQNDKVIRPTMRPVAA</sequence>
<reference evidence="1 2" key="2">
    <citation type="submission" date="2021-03" db="EMBL/GenBank/DDBJ databases">
        <title>P. granadensis CT364 genome publication.</title>
        <authorList>
            <person name="Stach J."/>
            <person name="Montero-Calasanz Md.C."/>
        </authorList>
    </citation>
    <scope>NUCLEOTIDE SEQUENCE [LARGE SCALE GENOMIC DNA]</scope>
    <source>
        <strain evidence="1 2">CT364</strain>
    </source>
</reference>
<protein>
    <recommendedName>
        <fullName evidence="3">ATP-binding protein</fullName>
    </recommendedName>
</protein>
<dbReference type="EMBL" id="CP069352">
    <property type="protein sequence ID" value="QRK81910.1"/>
    <property type="molecule type" value="Genomic_DNA"/>
</dbReference>
<dbReference type="Proteomes" id="UP000663686">
    <property type="component" value="Chromosome"/>
</dbReference>
<organism evidence="1 2">
    <name type="scientific">Pseudomonas granadensis</name>
    <dbReference type="NCBI Taxonomy" id="1421430"/>
    <lineage>
        <taxon>Bacteria</taxon>
        <taxon>Pseudomonadati</taxon>
        <taxon>Pseudomonadota</taxon>
        <taxon>Gammaproteobacteria</taxon>
        <taxon>Pseudomonadales</taxon>
        <taxon>Pseudomonadaceae</taxon>
        <taxon>Pseudomonas</taxon>
    </lineage>
</organism>
<proteinExistence type="predicted"/>
<dbReference type="InterPro" id="IPR027417">
    <property type="entry name" value="P-loop_NTPase"/>
</dbReference>
<dbReference type="RefSeq" id="WP_203418051.1">
    <property type="nucleotide sequence ID" value="NZ_CP069352.1"/>
</dbReference>
<accession>A0ABX7G9T9</accession>
<evidence type="ECO:0000313" key="1">
    <source>
        <dbReference type="EMBL" id="QRK81910.1"/>
    </source>
</evidence>
<evidence type="ECO:0008006" key="3">
    <source>
        <dbReference type="Google" id="ProtNLM"/>
    </source>
</evidence>
<evidence type="ECO:0000313" key="2">
    <source>
        <dbReference type="Proteomes" id="UP000663686"/>
    </source>
</evidence>
<dbReference type="SUPFAM" id="SSF52540">
    <property type="entry name" value="P-loop containing nucleoside triphosphate hydrolases"/>
    <property type="match status" value="1"/>
</dbReference>
<name>A0ABX7G9T9_9PSED</name>
<dbReference type="Gene3D" id="3.40.50.300">
    <property type="entry name" value="P-loop containing nucleotide triphosphate hydrolases"/>
    <property type="match status" value="1"/>
</dbReference>
<keyword evidence="2" id="KW-1185">Reference proteome</keyword>
<gene>
    <name evidence="1" type="ORF">JN757_15140</name>
</gene>
<reference evidence="1 2" key="1">
    <citation type="submission" date="2021-02" db="EMBL/GenBank/DDBJ databases">
        <authorList>
            <person name="Cea Torrescassana E."/>
        </authorList>
    </citation>
    <scope>NUCLEOTIDE SEQUENCE [LARGE SCALE GENOMIC DNA]</scope>
    <source>
        <strain evidence="1 2">CT364</strain>
    </source>
</reference>